<dbReference type="InterPro" id="IPR039650">
    <property type="entry name" value="HdrA-like"/>
</dbReference>
<protein>
    <submittedName>
        <fullName evidence="6">FAD-dependent oxidoreductase</fullName>
    </submittedName>
</protein>
<evidence type="ECO:0000256" key="3">
    <source>
        <dbReference type="ARBA" id="ARBA00023002"/>
    </source>
</evidence>
<dbReference type="GO" id="GO:0016491">
    <property type="term" value="F:oxidoreductase activity"/>
    <property type="evidence" value="ECO:0007669"/>
    <property type="project" value="UniProtKB-KW"/>
</dbReference>
<dbReference type="GO" id="GO:0046872">
    <property type="term" value="F:metal ion binding"/>
    <property type="evidence" value="ECO:0007669"/>
    <property type="project" value="UniProtKB-KW"/>
</dbReference>
<name>A0A4R5D988_9ACTN</name>
<keyword evidence="4" id="KW-0408">Iron</keyword>
<dbReference type="Proteomes" id="UP000294739">
    <property type="component" value="Unassembled WGS sequence"/>
</dbReference>
<keyword evidence="2" id="KW-0479">Metal-binding</keyword>
<proteinExistence type="predicted"/>
<evidence type="ECO:0000256" key="2">
    <source>
        <dbReference type="ARBA" id="ARBA00022723"/>
    </source>
</evidence>
<dbReference type="PROSITE" id="PS51257">
    <property type="entry name" value="PROKAR_LIPOPROTEIN"/>
    <property type="match status" value="1"/>
</dbReference>
<keyword evidence="5" id="KW-0411">Iron-sulfur</keyword>
<dbReference type="OrthoDB" id="177652at2"/>
<dbReference type="AlphaFoldDB" id="A0A4R5D988"/>
<keyword evidence="7" id="KW-1185">Reference proteome</keyword>
<dbReference type="PANTHER" id="PTHR43498">
    <property type="entry name" value="FERREDOXIN:COB-COM HETERODISULFIDE REDUCTASE SUBUNIT A"/>
    <property type="match status" value="1"/>
</dbReference>
<dbReference type="RefSeq" id="WP_131895820.1">
    <property type="nucleotide sequence ID" value="NZ_SMKZ01000019.1"/>
</dbReference>
<dbReference type="Gene3D" id="3.50.50.60">
    <property type="entry name" value="FAD/NAD(P)-binding domain"/>
    <property type="match status" value="2"/>
</dbReference>
<dbReference type="SUPFAM" id="SSF51905">
    <property type="entry name" value="FAD/NAD(P)-binding domain"/>
    <property type="match status" value="1"/>
</dbReference>
<dbReference type="Pfam" id="PF12831">
    <property type="entry name" value="FAD_oxidored"/>
    <property type="match status" value="1"/>
</dbReference>
<dbReference type="EMBL" id="SMKZ01000019">
    <property type="protein sequence ID" value="TDE09307.1"/>
    <property type="molecule type" value="Genomic_DNA"/>
</dbReference>
<evidence type="ECO:0000256" key="1">
    <source>
        <dbReference type="ARBA" id="ARBA00022485"/>
    </source>
</evidence>
<gene>
    <name evidence="6" type="ORF">E1269_14950</name>
</gene>
<keyword evidence="1" id="KW-0004">4Fe-4S</keyword>
<evidence type="ECO:0000256" key="4">
    <source>
        <dbReference type="ARBA" id="ARBA00023004"/>
    </source>
</evidence>
<organism evidence="6 7">
    <name type="scientific">Jiangella asiatica</name>
    <dbReference type="NCBI Taxonomy" id="2530372"/>
    <lineage>
        <taxon>Bacteria</taxon>
        <taxon>Bacillati</taxon>
        <taxon>Actinomycetota</taxon>
        <taxon>Actinomycetes</taxon>
        <taxon>Jiangellales</taxon>
        <taxon>Jiangellaceae</taxon>
        <taxon>Jiangella</taxon>
    </lineage>
</organism>
<dbReference type="PRINTS" id="PR00368">
    <property type="entry name" value="FADPNR"/>
</dbReference>
<evidence type="ECO:0000313" key="7">
    <source>
        <dbReference type="Proteomes" id="UP000294739"/>
    </source>
</evidence>
<comment type="caution">
    <text evidence="6">The sequence shown here is derived from an EMBL/GenBank/DDBJ whole genome shotgun (WGS) entry which is preliminary data.</text>
</comment>
<dbReference type="InParanoid" id="A0A4R5D988"/>
<keyword evidence="3" id="KW-0560">Oxidoreductase</keyword>
<evidence type="ECO:0000313" key="6">
    <source>
        <dbReference type="EMBL" id="TDE09307.1"/>
    </source>
</evidence>
<sequence length="465" mass="48650">MKTLDHYDVVVAGGGTAGACAAIAAARTGARALVVEPYSYLGGNLALGMNVLGAADAEGHWALGGVGRELVDRLERDGGATAAALDPQFGSILGIDPELAKIVLLEMAVESGVDILYHALVVDVVVTGGAVTGVVVATKQGVRTIAPTVTVDCTGDADVLAKAGGAHTVGREADRRTQPASRIFRVGDVDLKRVYEYLSEHPEDLKPPKGWSGGDYDVDTLAATPGATIEAFGDLIRRARAAGDWTIPRWRLGLYTLPGRSDVGVNVTRIHGIDGTDPDDVTRADVQTTLQMAEVMRFLRKYVPGFENSRIVSAPHQVGIRETRRVRGGYALTQEDVLEGRSFDDQIGRGAYPLDVHDVEPGLGGSVLWPIRRSFGIPARCLVPVDVGGLVIAGRSISATHEAAGSTRGQAVCMVTGHAAGTLAALAAAGNGVTSVQVGRLQDTLRGQDAVLERGRLIESMTDGG</sequence>
<dbReference type="PRINTS" id="PR00411">
    <property type="entry name" value="PNDRDTASEI"/>
</dbReference>
<dbReference type="GO" id="GO:0051539">
    <property type="term" value="F:4 iron, 4 sulfur cluster binding"/>
    <property type="evidence" value="ECO:0007669"/>
    <property type="project" value="UniProtKB-KW"/>
</dbReference>
<reference evidence="6 7" key="1">
    <citation type="submission" date="2019-03" db="EMBL/GenBank/DDBJ databases">
        <title>Draft genome sequences of novel Actinobacteria.</title>
        <authorList>
            <person name="Sahin N."/>
            <person name="Ay H."/>
            <person name="Saygin H."/>
        </authorList>
    </citation>
    <scope>NUCLEOTIDE SEQUENCE [LARGE SCALE GENOMIC DNA]</scope>
    <source>
        <strain evidence="6 7">5K138</strain>
    </source>
</reference>
<accession>A0A4R5D988</accession>
<dbReference type="PANTHER" id="PTHR43498:SF1">
    <property type="entry name" value="COB--COM HETERODISULFIDE REDUCTASE IRON-SULFUR SUBUNIT A"/>
    <property type="match status" value="1"/>
</dbReference>
<dbReference type="InterPro" id="IPR036188">
    <property type="entry name" value="FAD/NAD-bd_sf"/>
</dbReference>
<evidence type="ECO:0000256" key="5">
    <source>
        <dbReference type="ARBA" id="ARBA00023014"/>
    </source>
</evidence>